<comment type="similarity">
    <text evidence="3">Belongs to the glycosyl hydrolase 26 family.</text>
</comment>
<comment type="caution">
    <text evidence="3">Lacks conserved residue(s) required for the propagation of feature annotation.</text>
</comment>
<keyword evidence="1" id="KW-0378">Hydrolase</keyword>
<dbReference type="Proteomes" id="UP001201985">
    <property type="component" value="Unassembled WGS sequence"/>
</dbReference>
<dbReference type="InterPro" id="IPR022790">
    <property type="entry name" value="GH26_dom"/>
</dbReference>
<proteinExistence type="inferred from homology"/>
<dbReference type="RefSeq" id="WP_241793581.1">
    <property type="nucleotide sequence ID" value="NZ_JALBUU010000051.1"/>
</dbReference>
<keyword evidence="6" id="KW-1185">Reference proteome</keyword>
<sequence>MKVIPPMAINGVYVGNSRGDLATYEKWLGAPAEMIHSFVGGASWADFTGSVKWSTGSVWNGRTEDVMWSVPLILYNGQTSLAAAGRGDYDTYYKQVAQTLLASRKGDSDPIYVRTGWEFNGDWFTW</sequence>
<evidence type="ECO:0000313" key="5">
    <source>
        <dbReference type="EMBL" id="MCI0755725.1"/>
    </source>
</evidence>
<organism evidence="5 6">
    <name type="scientific">Teichococcus vastitatis</name>
    <dbReference type="NCBI Taxonomy" id="2307076"/>
    <lineage>
        <taxon>Bacteria</taxon>
        <taxon>Pseudomonadati</taxon>
        <taxon>Pseudomonadota</taxon>
        <taxon>Alphaproteobacteria</taxon>
        <taxon>Acetobacterales</taxon>
        <taxon>Roseomonadaceae</taxon>
        <taxon>Roseomonas</taxon>
    </lineage>
</organism>
<evidence type="ECO:0000256" key="3">
    <source>
        <dbReference type="PROSITE-ProRule" id="PRU01100"/>
    </source>
</evidence>
<evidence type="ECO:0000313" key="6">
    <source>
        <dbReference type="Proteomes" id="UP001201985"/>
    </source>
</evidence>
<name>A0ABS9WA18_9PROT</name>
<dbReference type="EMBL" id="JALBUU010000051">
    <property type="protein sequence ID" value="MCI0755725.1"/>
    <property type="molecule type" value="Genomic_DNA"/>
</dbReference>
<evidence type="ECO:0000256" key="1">
    <source>
        <dbReference type="ARBA" id="ARBA00022801"/>
    </source>
</evidence>
<dbReference type="SUPFAM" id="SSF51445">
    <property type="entry name" value="(Trans)glycosidases"/>
    <property type="match status" value="1"/>
</dbReference>
<keyword evidence="2" id="KW-0326">Glycosidase</keyword>
<evidence type="ECO:0000259" key="4">
    <source>
        <dbReference type="PROSITE" id="PS51764"/>
    </source>
</evidence>
<dbReference type="PROSITE" id="PS51764">
    <property type="entry name" value="GH26"/>
    <property type="match status" value="1"/>
</dbReference>
<accession>A0ABS9WA18</accession>
<feature type="non-terminal residue" evidence="5">
    <location>
        <position position="126"/>
    </location>
</feature>
<evidence type="ECO:0000256" key="2">
    <source>
        <dbReference type="ARBA" id="ARBA00023295"/>
    </source>
</evidence>
<gene>
    <name evidence="5" type="ORF">MON41_18765</name>
</gene>
<feature type="domain" description="GH26" evidence="4">
    <location>
        <begin position="1"/>
        <end position="126"/>
    </location>
</feature>
<protein>
    <recommendedName>
        <fullName evidence="4">GH26 domain-containing protein</fullName>
    </recommendedName>
</protein>
<dbReference type="InterPro" id="IPR017853">
    <property type="entry name" value="GH"/>
</dbReference>
<reference evidence="5 6" key="1">
    <citation type="submission" date="2022-03" db="EMBL/GenBank/DDBJ databases">
        <title>Complete genome analysis of Roseomonas KG 17.1 : a prolific producer of plant growth promoters.</title>
        <authorList>
            <person name="Saadouli I."/>
            <person name="Najjari A."/>
            <person name="Mosbah A."/>
            <person name="Ouzari H.I."/>
        </authorList>
    </citation>
    <scope>NUCLEOTIDE SEQUENCE [LARGE SCALE GENOMIC DNA]</scope>
    <source>
        <strain evidence="5 6">KG17-1</strain>
    </source>
</reference>
<comment type="caution">
    <text evidence="5">The sequence shown here is derived from an EMBL/GenBank/DDBJ whole genome shotgun (WGS) entry which is preliminary data.</text>
</comment>
<dbReference type="Gene3D" id="3.20.20.80">
    <property type="entry name" value="Glycosidases"/>
    <property type="match status" value="1"/>
</dbReference>